<dbReference type="HAMAP" id="MF_01695">
    <property type="entry name" value="MshA"/>
    <property type="match status" value="1"/>
</dbReference>
<gene>
    <name evidence="9" type="ORF">UFOPK2844_00501</name>
</gene>
<dbReference type="GO" id="GO:0102710">
    <property type="term" value="F:D-inositol-3-phosphate glycosyltransferase activity"/>
    <property type="evidence" value="ECO:0007669"/>
    <property type="project" value="UniProtKB-EC"/>
</dbReference>
<dbReference type="InterPro" id="IPR001296">
    <property type="entry name" value="Glyco_trans_1"/>
</dbReference>
<dbReference type="PANTHER" id="PTHR45947:SF3">
    <property type="entry name" value="SULFOQUINOVOSYL TRANSFERASE SQD2"/>
    <property type="match status" value="1"/>
</dbReference>
<accession>A0A6J6TX52</accession>
<dbReference type="GO" id="GO:0046872">
    <property type="term" value="F:metal ion binding"/>
    <property type="evidence" value="ECO:0007669"/>
    <property type="project" value="UniProtKB-KW"/>
</dbReference>
<evidence type="ECO:0000313" key="9">
    <source>
        <dbReference type="EMBL" id="CAB4752280.1"/>
    </source>
</evidence>
<feature type="domain" description="Glycosyltransferase subfamily 4-like N-terminal" evidence="8">
    <location>
        <begin position="24"/>
        <end position="199"/>
    </location>
</feature>
<dbReference type="EMBL" id="CAEZZG010000005">
    <property type="protein sequence ID" value="CAB4752280.1"/>
    <property type="molecule type" value="Genomic_DNA"/>
</dbReference>
<dbReference type="Pfam" id="PF00534">
    <property type="entry name" value="Glycos_transf_1"/>
    <property type="match status" value="1"/>
</dbReference>
<dbReference type="NCBIfam" id="TIGR03449">
    <property type="entry name" value="mycothiol_MshA"/>
    <property type="match status" value="1"/>
</dbReference>
<organism evidence="9">
    <name type="scientific">freshwater metagenome</name>
    <dbReference type="NCBI Taxonomy" id="449393"/>
    <lineage>
        <taxon>unclassified sequences</taxon>
        <taxon>metagenomes</taxon>
        <taxon>ecological metagenomes</taxon>
    </lineage>
</organism>
<keyword evidence="3" id="KW-0479">Metal-binding</keyword>
<dbReference type="InterPro" id="IPR017814">
    <property type="entry name" value="Mycothiol_biosynthesis_MshA"/>
</dbReference>
<evidence type="ECO:0000259" key="8">
    <source>
        <dbReference type="Pfam" id="PF13579"/>
    </source>
</evidence>
<name>A0A6J6TX52_9ZZZZ</name>
<dbReference type="EC" id="2.4.1.250" evidence="2"/>
<evidence type="ECO:0000259" key="7">
    <source>
        <dbReference type="Pfam" id="PF00534"/>
    </source>
</evidence>
<evidence type="ECO:0000256" key="4">
    <source>
        <dbReference type="ARBA" id="ARBA00022842"/>
    </source>
</evidence>
<comment type="catalytic activity">
    <reaction evidence="6">
        <text>1D-myo-inositol 3-phosphate + UDP-N-acetyl-alpha-D-glucosamine = 1D-myo-inositol 2-acetamido-2-deoxy-alpha-D-glucopyranoside 3-phosphate + UDP + H(+)</text>
        <dbReference type="Rhea" id="RHEA:26188"/>
        <dbReference type="ChEBI" id="CHEBI:15378"/>
        <dbReference type="ChEBI" id="CHEBI:57705"/>
        <dbReference type="ChEBI" id="CHEBI:58223"/>
        <dbReference type="ChEBI" id="CHEBI:58401"/>
        <dbReference type="ChEBI" id="CHEBI:58892"/>
        <dbReference type="EC" id="2.4.1.250"/>
    </reaction>
</comment>
<evidence type="ECO:0000256" key="2">
    <source>
        <dbReference type="ARBA" id="ARBA00011884"/>
    </source>
</evidence>
<comment type="similarity">
    <text evidence="1">Belongs to the glycosyltransferase group 1 family. MshA subfamily.</text>
</comment>
<dbReference type="Pfam" id="PF13579">
    <property type="entry name" value="Glyco_trans_4_4"/>
    <property type="match status" value="1"/>
</dbReference>
<protein>
    <recommendedName>
        <fullName evidence="2">D-inositol-3-phosphate glycosyltransferase</fullName>
        <ecNumber evidence="2">2.4.1.250</ecNumber>
    </recommendedName>
    <alternativeName>
        <fullName evidence="5">N-acetylglucosamine-inositol-phosphate N-acetylglucosaminyltransferase</fullName>
    </alternativeName>
</protein>
<dbReference type="InterPro" id="IPR050194">
    <property type="entry name" value="Glycosyltransferase_grp1"/>
</dbReference>
<keyword evidence="4" id="KW-0460">Magnesium</keyword>
<proteinExistence type="inferred from homology"/>
<feature type="domain" description="Glycosyl transferase family 1" evidence="7">
    <location>
        <begin position="214"/>
        <end position="379"/>
    </location>
</feature>
<evidence type="ECO:0000256" key="6">
    <source>
        <dbReference type="ARBA" id="ARBA00048131"/>
    </source>
</evidence>
<dbReference type="Gene3D" id="3.40.50.2000">
    <property type="entry name" value="Glycogen Phosphorylase B"/>
    <property type="match status" value="2"/>
</dbReference>
<sequence length="422" mass="45240">MKSRIATLMVHTSPLEQAGVGDAGGMNVYVVENSIKMANAGVEVDIFTRADKSGLADAVEIAKGVTVHHLEAGPIGALTKEELPSQIGALTHAFMEHQSGKPNGYYDIIHSHYWISGQLGWMISERTNVPLVHTMHTMAKVKNQALAEGESPEPLIRALGEEQIVQNAKALIANTDAEAASLVSLYDADPNKVKVVTPGVDLQRFIPGHGKASARNILNIAPDAIVLTFVGRIQPHKGPEVLVRAIAEMLLHTPHLRSKLALVIMGGASGSGINEPERLAKLATFLGVEDLVHFKEPVSRSELADWYRASDLVCVPSYSESFGLVALEAQACGTPVVASAVGGLRTAVSDGISGTLVDGHDQKAWASVLSRLIAEPQRRVLLSMGALDHAKKFGWENTARQTLDVYDWVLSKPKSNSLFVAN</sequence>
<dbReference type="InterPro" id="IPR028098">
    <property type="entry name" value="Glyco_trans_4-like_N"/>
</dbReference>
<evidence type="ECO:0000256" key="5">
    <source>
        <dbReference type="ARBA" id="ARBA00029622"/>
    </source>
</evidence>
<dbReference type="GO" id="GO:0008375">
    <property type="term" value="F:acetylglucosaminyltransferase activity"/>
    <property type="evidence" value="ECO:0007669"/>
    <property type="project" value="InterPro"/>
</dbReference>
<evidence type="ECO:0000256" key="1">
    <source>
        <dbReference type="ARBA" id="ARBA00008449"/>
    </source>
</evidence>
<evidence type="ECO:0000256" key="3">
    <source>
        <dbReference type="ARBA" id="ARBA00022723"/>
    </source>
</evidence>
<dbReference type="AlphaFoldDB" id="A0A6J6TX52"/>
<dbReference type="GO" id="GO:0010125">
    <property type="term" value="P:mycothiol biosynthetic process"/>
    <property type="evidence" value="ECO:0007669"/>
    <property type="project" value="InterPro"/>
</dbReference>
<reference evidence="9" key="1">
    <citation type="submission" date="2020-05" db="EMBL/GenBank/DDBJ databases">
        <authorList>
            <person name="Chiriac C."/>
            <person name="Salcher M."/>
            <person name="Ghai R."/>
            <person name="Kavagutti S V."/>
        </authorList>
    </citation>
    <scope>NUCLEOTIDE SEQUENCE</scope>
</reference>
<dbReference type="SUPFAM" id="SSF53756">
    <property type="entry name" value="UDP-Glycosyltransferase/glycogen phosphorylase"/>
    <property type="match status" value="1"/>
</dbReference>
<dbReference type="PANTHER" id="PTHR45947">
    <property type="entry name" value="SULFOQUINOVOSYL TRANSFERASE SQD2"/>
    <property type="match status" value="1"/>
</dbReference>